<gene>
    <name evidence="2" type="ORF">JKP34_06985</name>
</gene>
<comment type="caution">
    <text evidence="2">The sequence shown here is derived from an EMBL/GenBank/DDBJ whole genome shotgun (WGS) entry which is preliminary data.</text>
</comment>
<sequence>MKNIILSISVFLLTVLPFQVKAQFGGESGEQYRIVAVKNGADSLISASNYVSLFKQFKIDLPTAFTPNGDGLNDTFGGVASSVNNYKLVIYNRHGEVIFETNSVEEKWDGTFNGTKVQQGSYIYSVSATGPENSSINKTGKVLVII</sequence>
<accession>A0A937DIG5</accession>
<protein>
    <submittedName>
        <fullName evidence="2">Gliding motility-associated C-terminal domain-containing protein</fullName>
    </submittedName>
</protein>
<dbReference type="Proteomes" id="UP000642920">
    <property type="component" value="Unassembled WGS sequence"/>
</dbReference>
<dbReference type="EMBL" id="JAERQG010000001">
    <property type="protein sequence ID" value="MBL0764990.1"/>
    <property type="molecule type" value="Genomic_DNA"/>
</dbReference>
<dbReference type="Pfam" id="PF13585">
    <property type="entry name" value="CHU_C"/>
    <property type="match status" value="1"/>
</dbReference>
<evidence type="ECO:0000256" key="1">
    <source>
        <dbReference type="SAM" id="SignalP"/>
    </source>
</evidence>
<dbReference type="RefSeq" id="WP_201919076.1">
    <property type="nucleotide sequence ID" value="NZ_JAERQG010000001.1"/>
</dbReference>
<feature type="signal peptide" evidence="1">
    <location>
        <begin position="1"/>
        <end position="22"/>
    </location>
</feature>
<feature type="chain" id="PRO_5037299073" evidence="1">
    <location>
        <begin position="23"/>
        <end position="146"/>
    </location>
</feature>
<dbReference type="AlphaFoldDB" id="A0A937DIG5"/>
<evidence type="ECO:0000313" key="3">
    <source>
        <dbReference type="Proteomes" id="UP000642920"/>
    </source>
</evidence>
<proteinExistence type="predicted"/>
<dbReference type="InterPro" id="IPR026341">
    <property type="entry name" value="T9SS_type_B"/>
</dbReference>
<name>A0A937DIG5_9BACT</name>
<dbReference type="NCBIfam" id="TIGR04131">
    <property type="entry name" value="Bac_Flav_CTERM"/>
    <property type="match status" value="1"/>
</dbReference>
<evidence type="ECO:0000313" key="2">
    <source>
        <dbReference type="EMBL" id="MBL0764990.1"/>
    </source>
</evidence>
<organism evidence="2 3">
    <name type="scientific">Marivirga atlantica</name>
    <dbReference type="NCBI Taxonomy" id="1548457"/>
    <lineage>
        <taxon>Bacteria</taxon>
        <taxon>Pseudomonadati</taxon>
        <taxon>Bacteroidota</taxon>
        <taxon>Cytophagia</taxon>
        <taxon>Cytophagales</taxon>
        <taxon>Marivirgaceae</taxon>
        <taxon>Marivirga</taxon>
    </lineage>
</organism>
<keyword evidence="1" id="KW-0732">Signal</keyword>
<reference evidence="2" key="1">
    <citation type="submission" date="2021-01" db="EMBL/GenBank/DDBJ databases">
        <title>Marivirga sp. nov., isolated from intertidal surface sediments.</title>
        <authorList>
            <person name="Zhang M."/>
        </authorList>
    </citation>
    <scope>NUCLEOTIDE SEQUENCE</scope>
    <source>
        <strain evidence="2">SM1354</strain>
    </source>
</reference>
<keyword evidence="3" id="KW-1185">Reference proteome</keyword>